<keyword evidence="3 9" id="KW-0732">Signal</keyword>
<keyword evidence="12" id="KW-1185">Reference proteome</keyword>
<evidence type="ECO:0000256" key="2">
    <source>
        <dbReference type="ARBA" id="ARBA00005791"/>
    </source>
</evidence>
<comment type="subcellular location">
    <subcellularLocation>
        <location evidence="1 7">Periplasm</location>
    </subcellularLocation>
</comment>
<evidence type="ECO:0000256" key="9">
    <source>
        <dbReference type="SAM" id="SignalP"/>
    </source>
</evidence>
<evidence type="ECO:0000313" key="11">
    <source>
        <dbReference type="EMBL" id="QJR80333.1"/>
    </source>
</evidence>
<evidence type="ECO:0000256" key="4">
    <source>
        <dbReference type="ARBA" id="ARBA00022764"/>
    </source>
</evidence>
<evidence type="ECO:0000256" key="5">
    <source>
        <dbReference type="ARBA" id="ARBA00023157"/>
    </source>
</evidence>
<keyword evidence="4 7" id="KW-0574">Periplasm</keyword>
<evidence type="ECO:0000256" key="1">
    <source>
        <dbReference type="ARBA" id="ARBA00004418"/>
    </source>
</evidence>
<dbReference type="OrthoDB" id="9784896at2"/>
<dbReference type="InterPro" id="IPR023205">
    <property type="entry name" value="DsbA/DsbL"/>
</dbReference>
<dbReference type="RefSeq" id="WP_075608358.1">
    <property type="nucleotide sequence ID" value="NZ_CP052766.1"/>
</dbReference>
<evidence type="ECO:0000256" key="3">
    <source>
        <dbReference type="ARBA" id="ARBA00022729"/>
    </source>
</evidence>
<gene>
    <name evidence="11" type="ORF">CA267_005855</name>
</gene>
<evidence type="ECO:0000256" key="7">
    <source>
        <dbReference type="PIRNR" id="PIRNR001488"/>
    </source>
</evidence>
<dbReference type="InterPro" id="IPR050824">
    <property type="entry name" value="Thiol_disulfide_DsbA"/>
</dbReference>
<name>A0A6M4MAZ4_9ALTE</name>
<organism evidence="11 12">
    <name type="scientific">Alteromonas pelagimontana</name>
    <dbReference type="NCBI Taxonomy" id="1858656"/>
    <lineage>
        <taxon>Bacteria</taxon>
        <taxon>Pseudomonadati</taxon>
        <taxon>Pseudomonadota</taxon>
        <taxon>Gammaproteobacteria</taxon>
        <taxon>Alteromonadales</taxon>
        <taxon>Alteromonadaceae</taxon>
        <taxon>Alteromonas/Salinimonas group</taxon>
        <taxon>Alteromonas</taxon>
    </lineage>
</organism>
<dbReference type="Gene3D" id="3.40.30.10">
    <property type="entry name" value="Glutaredoxin"/>
    <property type="match status" value="1"/>
</dbReference>
<dbReference type="EMBL" id="CP052766">
    <property type="protein sequence ID" value="QJR80333.1"/>
    <property type="molecule type" value="Genomic_DNA"/>
</dbReference>
<feature type="domain" description="Thioredoxin" evidence="10">
    <location>
        <begin position="12"/>
        <end position="206"/>
    </location>
</feature>
<dbReference type="Pfam" id="PF01323">
    <property type="entry name" value="DSBA"/>
    <property type="match status" value="1"/>
</dbReference>
<dbReference type="InterPro" id="IPR036249">
    <property type="entry name" value="Thioredoxin-like_sf"/>
</dbReference>
<evidence type="ECO:0000256" key="8">
    <source>
        <dbReference type="PIRSR" id="PIRSR001488-1"/>
    </source>
</evidence>
<dbReference type="KEGG" id="apel:CA267_005855"/>
<dbReference type="InterPro" id="IPR001853">
    <property type="entry name" value="DSBA-like_thioredoxin_dom"/>
</dbReference>
<proteinExistence type="inferred from homology"/>
<accession>A0A6M4MAZ4</accession>
<keyword evidence="5 7" id="KW-1015">Disulfide bond</keyword>
<dbReference type="PIRSF" id="PIRSF001488">
    <property type="entry name" value="Tdi_protein"/>
    <property type="match status" value="1"/>
</dbReference>
<reference evidence="12" key="1">
    <citation type="submission" date="2014-12" db="EMBL/GenBank/DDBJ databases">
        <title>Complete genome sequence of a multi-drug resistant Klebsiella pneumoniae.</title>
        <authorList>
            <person name="Hua X."/>
            <person name="Chen Q."/>
            <person name="Li X."/>
            <person name="Feng Y."/>
            <person name="Ruan Z."/>
            <person name="Yu Y."/>
        </authorList>
    </citation>
    <scope>NUCLEOTIDE SEQUENCE [LARGE SCALE GENOMIC DNA]</scope>
    <source>
        <strain evidence="12">5.12</strain>
    </source>
</reference>
<protein>
    <recommendedName>
        <fullName evidence="7">Thiol:disulfide interchange protein</fullName>
    </recommendedName>
</protein>
<dbReference type="CDD" id="cd03019">
    <property type="entry name" value="DsbA_DsbA"/>
    <property type="match status" value="1"/>
</dbReference>
<dbReference type="SUPFAM" id="SSF52833">
    <property type="entry name" value="Thioredoxin-like"/>
    <property type="match status" value="1"/>
</dbReference>
<dbReference type="GO" id="GO:0016491">
    <property type="term" value="F:oxidoreductase activity"/>
    <property type="evidence" value="ECO:0007669"/>
    <property type="project" value="InterPro"/>
</dbReference>
<evidence type="ECO:0000259" key="10">
    <source>
        <dbReference type="PROSITE" id="PS51352"/>
    </source>
</evidence>
<feature type="chain" id="PRO_5028887783" description="Thiol:disulfide interchange protein" evidence="9">
    <location>
        <begin position="21"/>
        <end position="208"/>
    </location>
</feature>
<sequence length="208" mass="23966">MKKFAALIILALLLPLQACAQEQKWKEGEHYKILDEPATDSPQIKEFFSYWCPHCYQFEPLVAQIKKKLSDDTEFTKIHVNFMGFTSPEIQDDATRALMIARAIKQEDAMNEAIFNYIHKQNASVTGLKDLRNIFVVNGVDAAEFDKLASSFGVNSMLKKNNQKIDQYRQYLKGVPSFIVNGRYQPTFTRDMTTDDIVELIVWLSEQK</sequence>
<dbReference type="InterPro" id="IPR013766">
    <property type="entry name" value="Thioredoxin_domain"/>
</dbReference>
<dbReference type="Proteomes" id="UP000219285">
    <property type="component" value="Chromosome"/>
</dbReference>
<dbReference type="PROSITE" id="PS51352">
    <property type="entry name" value="THIOREDOXIN_2"/>
    <property type="match status" value="1"/>
</dbReference>
<feature type="signal peptide" evidence="9">
    <location>
        <begin position="1"/>
        <end position="20"/>
    </location>
</feature>
<comment type="similarity">
    <text evidence="2">Belongs to the thioredoxin family. DsbA subfamily.</text>
</comment>
<evidence type="ECO:0000313" key="12">
    <source>
        <dbReference type="Proteomes" id="UP000219285"/>
    </source>
</evidence>
<keyword evidence="6" id="KW-0676">Redox-active center</keyword>
<reference evidence="11 12" key="2">
    <citation type="submission" date="2020-04" db="EMBL/GenBank/DDBJ databases">
        <title>Complete genome sequence of Alteromonas pelagimontana 5.12T.</title>
        <authorList>
            <person name="Sinha R.K."/>
            <person name="Krishnan K.P."/>
            <person name="Kurian J.P."/>
        </authorList>
    </citation>
    <scope>NUCLEOTIDE SEQUENCE [LARGE SCALE GENOMIC DNA]</scope>
    <source>
        <strain evidence="11 12">5.12</strain>
    </source>
</reference>
<dbReference type="PANTHER" id="PTHR35891">
    <property type="entry name" value="THIOL:DISULFIDE INTERCHANGE PROTEIN DSBA"/>
    <property type="match status" value="1"/>
</dbReference>
<dbReference type="AlphaFoldDB" id="A0A6M4MAZ4"/>
<dbReference type="GO" id="GO:0042597">
    <property type="term" value="C:periplasmic space"/>
    <property type="evidence" value="ECO:0007669"/>
    <property type="project" value="UniProtKB-SubCell"/>
</dbReference>
<evidence type="ECO:0000256" key="6">
    <source>
        <dbReference type="ARBA" id="ARBA00023284"/>
    </source>
</evidence>
<dbReference type="PANTHER" id="PTHR35891:SF2">
    <property type="entry name" value="THIOL:DISULFIDE INTERCHANGE PROTEIN DSBA"/>
    <property type="match status" value="1"/>
</dbReference>
<feature type="disulfide bond" description="Redox-active" evidence="8">
    <location>
        <begin position="52"/>
        <end position="55"/>
    </location>
</feature>